<accession>A0AA38C7F7</accession>
<name>A0AA38C7F7_TAXCH</name>
<evidence type="ECO:0000313" key="1">
    <source>
        <dbReference type="EMBL" id="KAH9291799.1"/>
    </source>
</evidence>
<dbReference type="AlphaFoldDB" id="A0AA38C7F7"/>
<protein>
    <submittedName>
        <fullName evidence="1">Uncharacterized protein</fullName>
    </submittedName>
</protein>
<comment type="caution">
    <text evidence="1">The sequence shown here is derived from an EMBL/GenBank/DDBJ whole genome shotgun (WGS) entry which is preliminary data.</text>
</comment>
<reference evidence="1 2" key="1">
    <citation type="journal article" date="2021" name="Nat. Plants">
        <title>The Taxus genome provides insights into paclitaxel biosynthesis.</title>
        <authorList>
            <person name="Xiong X."/>
            <person name="Gou J."/>
            <person name="Liao Q."/>
            <person name="Li Y."/>
            <person name="Zhou Q."/>
            <person name="Bi G."/>
            <person name="Li C."/>
            <person name="Du R."/>
            <person name="Wang X."/>
            <person name="Sun T."/>
            <person name="Guo L."/>
            <person name="Liang H."/>
            <person name="Lu P."/>
            <person name="Wu Y."/>
            <person name="Zhang Z."/>
            <person name="Ro D.K."/>
            <person name="Shang Y."/>
            <person name="Huang S."/>
            <person name="Yan J."/>
        </authorList>
    </citation>
    <scope>NUCLEOTIDE SEQUENCE [LARGE SCALE GENOMIC DNA]</scope>
    <source>
        <strain evidence="1">Ta-2019</strain>
    </source>
</reference>
<feature type="non-terminal residue" evidence="1">
    <location>
        <position position="60"/>
    </location>
</feature>
<gene>
    <name evidence="1" type="ORF">KI387_043014</name>
</gene>
<proteinExistence type="predicted"/>
<evidence type="ECO:0000313" key="2">
    <source>
        <dbReference type="Proteomes" id="UP000824469"/>
    </source>
</evidence>
<dbReference type="Proteomes" id="UP000824469">
    <property type="component" value="Unassembled WGS sequence"/>
</dbReference>
<dbReference type="EMBL" id="JAHRHJ020003404">
    <property type="protein sequence ID" value="KAH9291799.1"/>
    <property type="molecule type" value="Genomic_DNA"/>
</dbReference>
<feature type="non-terminal residue" evidence="1">
    <location>
        <position position="1"/>
    </location>
</feature>
<organism evidence="1 2">
    <name type="scientific">Taxus chinensis</name>
    <name type="common">Chinese yew</name>
    <name type="synonym">Taxus wallichiana var. chinensis</name>
    <dbReference type="NCBI Taxonomy" id="29808"/>
    <lineage>
        <taxon>Eukaryota</taxon>
        <taxon>Viridiplantae</taxon>
        <taxon>Streptophyta</taxon>
        <taxon>Embryophyta</taxon>
        <taxon>Tracheophyta</taxon>
        <taxon>Spermatophyta</taxon>
        <taxon>Pinopsida</taxon>
        <taxon>Pinidae</taxon>
        <taxon>Conifers II</taxon>
        <taxon>Cupressales</taxon>
        <taxon>Taxaceae</taxon>
        <taxon>Taxus</taxon>
    </lineage>
</organism>
<keyword evidence="2" id="KW-1185">Reference proteome</keyword>
<sequence>CHNEPQKIAAEVDLARLGAPGEGQGCLGHSGLNLGALVYGIAQNLILIWSIGLHNTSPLV</sequence>